<evidence type="ECO:0000313" key="1">
    <source>
        <dbReference type="EMBL" id="KAL2458181.1"/>
    </source>
</evidence>
<dbReference type="Proteomes" id="UP001604277">
    <property type="component" value="Unassembled WGS sequence"/>
</dbReference>
<organism evidence="1 2">
    <name type="scientific">Forsythia ovata</name>
    <dbReference type="NCBI Taxonomy" id="205694"/>
    <lineage>
        <taxon>Eukaryota</taxon>
        <taxon>Viridiplantae</taxon>
        <taxon>Streptophyta</taxon>
        <taxon>Embryophyta</taxon>
        <taxon>Tracheophyta</taxon>
        <taxon>Spermatophyta</taxon>
        <taxon>Magnoliopsida</taxon>
        <taxon>eudicotyledons</taxon>
        <taxon>Gunneridae</taxon>
        <taxon>Pentapetalae</taxon>
        <taxon>asterids</taxon>
        <taxon>lamiids</taxon>
        <taxon>Lamiales</taxon>
        <taxon>Oleaceae</taxon>
        <taxon>Forsythieae</taxon>
        <taxon>Forsythia</taxon>
    </lineage>
</organism>
<name>A0ABD1P2T9_9LAMI</name>
<dbReference type="EMBL" id="JBFOLJ010000031">
    <property type="protein sequence ID" value="KAL2458181.1"/>
    <property type="molecule type" value="Genomic_DNA"/>
</dbReference>
<accession>A0ABD1P2T9</accession>
<sequence length="131" mass="14523">MAVTSCDEQRTLTIEFGEAVLQRAFLFEELGSFIPRQTTSGCKGNSSEVEYPLVLKLIGLHIEDVSFATDQTEHHLEVRNTDYESYDLSAKRCLLMSLGLFLRIYYKGGMFGKQSASLSCASVLTEGQPVG</sequence>
<comment type="caution">
    <text evidence="1">The sequence shown here is derived from an EMBL/GenBank/DDBJ whole genome shotgun (WGS) entry which is preliminary data.</text>
</comment>
<keyword evidence="2" id="KW-1185">Reference proteome</keyword>
<protein>
    <submittedName>
        <fullName evidence="1">Uncharacterized protein</fullName>
    </submittedName>
</protein>
<reference evidence="2" key="1">
    <citation type="submission" date="2024-07" db="EMBL/GenBank/DDBJ databases">
        <title>Two chromosome-level genome assemblies of Korean endemic species Abeliophyllum distichum and Forsythia ovata (Oleaceae).</title>
        <authorList>
            <person name="Jang H."/>
        </authorList>
    </citation>
    <scope>NUCLEOTIDE SEQUENCE [LARGE SCALE GENOMIC DNA]</scope>
</reference>
<gene>
    <name evidence="1" type="ORF">Fot_55844</name>
</gene>
<dbReference type="AlphaFoldDB" id="A0ABD1P2T9"/>
<proteinExistence type="predicted"/>
<evidence type="ECO:0000313" key="2">
    <source>
        <dbReference type="Proteomes" id="UP001604277"/>
    </source>
</evidence>